<dbReference type="CDD" id="cd00538">
    <property type="entry name" value="PA"/>
    <property type="match status" value="1"/>
</dbReference>
<sequence length="847" mass="92522">MCIRISILSLLYDIVKSELDLLFVAPLSAGVKQRNSGLDAWASTQLQAADLGTASRLRYIYIFQAVNWFKGTSRPNRGFSTCKGFLRLPISPETWEPLSLTTQLREWRPEINSEVFNASLTCVSKKDPYLELERISGAAEVLRHPKVELRFFEHAVHAEWEPFLKGEEVEGDLVLPAADNSSLPECDSEVASSLVLVARGECFFSEKARMAQEANASGVLLYDNQAETTLPIVAMPRDGSIPHIPMFMVTKVQGEALLQRLERESIRIKMQWQAVRAYTLPGRSTRVGLNVSNHGDANLHWTARPSLSFGSHSFYESYFPESDNGLSEPQFSWTSPGKELSFFSSHHASDESLLQPLPFNFSFFGQMFDEVWISSKGFLAFDGEVNASRIALPFRAETAKPNGIVAGFGWNLLCRTCKISSSVTADEADRGDACFVVQYANLSFDSTAQNGAGDQISFEIRLCKDGQISFMYAQFPEPHTLYMDAFIGLETIDGAASVNLRSQLPFSVQRPFAVTLEPWLRAASATQGVLQKNETVKLVYDVRSNIGHSGLVHVKAQDDSGLWRSQQDVRIVQDRFHFTVAGGDWGVCLVEDCGNLGAGVRRRPLRCAGMDGRSYDWDTFCRNPLASCSDLKSEWRDKDGARCQEYEEKSWCNADGSYGSGWRSSWGAFSDYSFGGADVSTICCACGGGVRSPPPATVTGCNQNLAAIDMDCDGTIDCSDACPLDPQPQCTTMTTSTAPPEGATSEEVTTSITGLTNFSSRLTTSTAPPSTVTLAALQAEATLPCWAFAPTTGIATTSCPGCVVMLGTTLDRNVSDESSVIDTAGCQGVACSWVLLAMVCVWFGVAK</sequence>
<dbReference type="InterPro" id="IPR003137">
    <property type="entry name" value="PA_domain"/>
</dbReference>
<dbReference type="InterPro" id="IPR046450">
    <property type="entry name" value="PA_dom_sf"/>
</dbReference>
<gene>
    <name evidence="2" type="ORF">C1SCF055_LOCUS41107</name>
</gene>
<dbReference type="AlphaFoldDB" id="A0A9P1DU92"/>
<dbReference type="EMBL" id="CAMXCT010006579">
    <property type="protein sequence ID" value="CAI4016356.1"/>
    <property type="molecule type" value="Genomic_DNA"/>
</dbReference>
<evidence type="ECO:0000259" key="1">
    <source>
        <dbReference type="Pfam" id="PF02225"/>
    </source>
</evidence>
<evidence type="ECO:0000313" key="3">
    <source>
        <dbReference type="EMBL" id="CAL1169731.1"/>
    </source>
</evidence>
<dbReference type="Proteomes" id="UP001152797">
    <property type="component" value="Unassembled WGS sequence"/>
</dbReference>
<proteinExistence type="predicted"/>
<keyword evidence="4" id="KW-1185">Reference proteome</keyword>
<dbReference type="OrthoDB" id="10045365at2759"/>
<organism evidence="2">
    <name type="scientific">Cladocopium goreaui</name>
    <dbReference type="NCBI Taxonomy" id="2562237"/>
    <lineage>
        <taxon>Eukaryota</taxon>
        <taxon>Sar</taxon>
        <taxon>Alveolata</taxon>
        <taxon>Dinophyceae</taxon>
        <taxon>Suessiales</taxon>
        <taxon>Symbiodiniaceae</taxon>
        <taxon>Cladocopium</taxon>
    </lineage>
</organism>
<reference evidence="2" key="1">
    <citation type="submission" date="2022-10" db="EMBL/GenBank/DDBJ databases">
        <authorList>
            <person name="Chen Y."/>
            <person name="Dougan E. K."/>
            <person name="Chan C."/>
            <person name="Rhodes N."/>
            <person name="Thang M."/>
        </authorList>
    </citation>
    <scope>NUCLEOTIDE SEQUENCE</scope>
</reference>
<evidence type="ECO:0000313" key="4">
    <source>
        <dbReference type="Proteomes" id="UP001152797"/>
    </source>
</evidence>
<dbReference type="EMBL" id="CAMXCT020006579">
    <property type="protein sequence ID" value="CAL1169731.1"/>
    <property type="molecule type" value="Genomic_DNA"/>
</dbReference>
<accession>A0A9P1DU92</accession>
<dbReference type="Gene3D" id="3.50.30.30">
    <property type="match status" value="1"/>
</dbReference>
<dbReference type="EMBL" id="CAMXCT030006579">
    <property type="protein sequence ID" value="CAL4803668.1"/>
    <property type="molecule type" value="Genomic_DNA"/>
</dbReference>
<dbReference type="SUPFAM" id="SSF52025">
    <property type="entry name" value="PA domain"/>
    <property type="match status" value="1"/>
</dbReference>
<comment type="caution">
    <text evidence="2">The sequence shown here is derived from an EMBL/GenBank/DDBJ whole genome shotgun (WGS) entry which is preliminary data.</text>
</comment>
<feature type="domain" description="PA" evidence="1">
    <location>
        <begin position="169"/>
        <end position="257"/>
    </location>
</feature>
<dbReference type="Pfam" id="PF02225">
    <property type="entry name" value="PA"/>
    <property type="match status" value="1"/>
</dbReference>
<name>A0A9P1DU92_9DINO</name>
<evidence type="ECO:0000313" key="2">
    <source>
        <dbReference type="EMBL" id="CAI4016356.1"/>
    </source>
</evidence>
<protein>
    <recommendedName>
        <fullName evidence="1">PA domain-containing protein</fullName>
    </recommendedName>
</protein>
<reference evidence="3" key="2">
    <citation type="submission" date="2024-04" db="EMBL/GenBank/DDBJ databases">
        <authorList>
            <person name="Chen Y."/>
            <person name="Shah S."/>
            <person name="Dougan E. K."/>
            <person name="Thang M."/>
            <person name="Chan C."/>
        </authorList>
    </citation>
    <scope>NUCLEOTIDE SEQUENCE [LARGE SCALE GENOMIC DNA]</scope>
</reference>